<dbReference type="VEuPathDB" id="FungiDB:MYCTH_2022110"/>
<proteinExistence type="predicted"/>
<dbReference type="AlphaFoldDB" id="G2QC46"/>
<sequence>LHDIIIVGAGPCGLAVAARLRERNPAALFTDEEHRRFHWMRRHGRKMALRDDRSQRVSRAAGAGAEPHEYDMVVLDADADDWMGRWNRLFDAFDIDHLRSPMFWHVDPGDRDSLLSKAYMQGREGELMEIKNCVGREISKHQKKKKRMMMGARSRYSRVHINERERHDYFNPSRALFRDHCRDVVDRYGLGGARGSLVRKERVLDIAYGPVPGVSGAGEKLFTVRTEGDAAPPVRHARVVILAVGAGNPPRIPAIPGIDTGCSTGAEGGAPPPPPPQVSHAMHLRAGGDEFPLPHELRQKIPAGREVNILVVGGGLTSAQLSDLAIRRTTGTGTGTGTAMKLTVYHLTRARLRTRLFDVGLDWMGKFRNGEQARFWTAASDAERLALLREARGGGSITPRYRRILRRHAEAGRLRLLEGVQIVRARFQVEDEQEGRGVWCEEEVEEQELPPMDWIYFATGVESDFEALPFLRTMLESYPIEGQGGLPCLNDDLMWKDGVPLFVAGRLAALRLGPAAPNLGGARLAAERIAWAVEDLVRDGGE</sequence>
<evidence type="ECO:0000313" key="2">
    <source>
        <dbReference type="Proteomes" id="UP000007322"/>
    </source>
</evidence>
<dbReference type="HOGENOM" id="CLU_014633_1_0_1"/>
<dbReference type="OrthoDB" id="76038at2759"/>
<feature type="non-terminal residue" evidence="1">
    <location>
        <position position="542"/>
    </location>
</feature>
<protein>
    <recommendedName>
        <fullName evidence="3">L-ornithine N(5)-monooxygenase</fullName>
    </recommendedName>
</protein>
<accession>G2QC46</accession>
<dbReference type="PANTHER" id="PTHR38663">
    <property type="match status" value="1"/>
</dbReference>
<dbReference type="Gene3D" id="3.50.50.60">
    <property type="entry name" value="FAD/NAD(P)-binding domain"/>
    <property type="match status" value="2"/>
</dbReference>
<dbReference type="EMBL" id="CP003004">
    <property type="protein sequence ID" value="AEO58075.1"/>
    <property type="molecule type" value="Genomic_DNA"/>
</dbReference>
<dbReference type="GeneID" id="11509864"/>
<dbReference type="InParanoid" id="G2QC46"/>
<dbReference type="InterPro" id="IPR036188">
    <property type="entry name" value="FAD/NAD-bd_sf"/>
</dbReference>
<dbReference type="eggNOG" id="ENOG502QPIW">
    <property type="taxonomic scope" value="Eukaryota"/>
</dbReference>
<gene>
    <name evidence="1" type="ORF">MYCTH_2022110</name>
</gene>
<dbReference type="KEGG" id="mtm:MYCTH_2022110"/>
<dbReference type="RefSeq" id="XP_003663320.1">
    <property type="nucleotide sequence ID" value="XM_003663272.1"/>
</dbReference>
<evidence type="ECO:0000313" key="1">
    <source>
        <dbReference type="EMBL" id="AEO58075.1"/>
    </source>
</evidence>
<organism evidence="1 2">
    <name type="scientific">Thermothelomyces thermophilus (strain ATCC 42464 / BCRC 31852 / DSM 1799)</name>
    <name type="common">Sporotrichum thermophile</name>
    <dbReference type="NCBI Taxonomy" id="573729"/>
    <lineage>
        <taxon>Eukaryota</taxon>
        <taxon>Fungi</taxon>
        <taxon>Dikarya</taxon>
        <taxon>Ascomycota</taxon>
        <taxon>Pezizomycotina</taxon>
        <taxon>Sordariomycetes</taxon>
        <taxon>Sordariomycetidae</taxon>
        <taxon>Sordariales</taxon>
        <taxon>Chaetomiaceae</taxon>
        <taxon>Thermothelomyces</taxon>
    </lineage>
</organism>
<dbReference type="PANTHER" id="PTHR38663:SF1">
    <property type="entry name" value="L-ORNITHINE N(5)-MONOOXYGENASE"/>
    <property type="match status" value="1"/>
</dbReference>
<feature type="non-terminal residue" evidence="1">
    <location>
        <position position="1"/>
    </location>
</feature>
<evidence type="ECO:0008006" key="3">
    <source>
        <dbReference type="Google" id="ProtNLM"/>
    </source>
</evidence>
<keyword evidence="2" id="KW-1185">Reference proteome</keyword>
<dbReference type="Proteomes" id="UP000007322">
    <property type="component" value="Chromosome 3"/>
</dbReference>
<name>G2QC46_THET4</name>
<dbReference type="OMA" id="KHGRKMN"/>
<reference evidence="1 2" key="1">
    <citation type="journal article" date="2011" name="Nat. Biotechnol.">
        <title>Comparative genomic analysis of the thermophilic biomass-degrading fungi Myceliophthora thermophila and Thielavia terrestris.</title>
        <authorList>
            <person name="Berka R.M."/>
            <person name="Grigoriev I.V."/>
            <person name="Otillar R."/>
            <person name="Salamov A."/>
            <person name="Grimwood J."/>
            <person name="Reid I."/>
            <person name="Ishmael N."/>
            <person name="John T."/>
            <person name="Darmond C."/>
            <person name="Moisan M.-C."/>
            <person name="Henrissat B."/>
            <person name="Coutinho P.M."/>
            <person name="Lombard V."/>
            <person name="Natvig D.O."/>
            <person name="Lindquist E."/>
            <person name="Schmutz J."/>
            <person name="Lucas S."/>
            <person name="Harris P."/>
            <person name="Powlowski J."/>
            <person name="Bellemare A."/>
            <person name="Taylor D."/>
            <person name="Butler G."/>
            <person name="de Vries R.P."/>
            <person name="Allijn I.E."/>
            <person name="van den Brink J."/>
            <person name="Ushinsky S."/>
            <person name="Storms R."/>
            <person name="Powell A.J."/>
            <person name="Paulsen I.T."/>
            <person name="Elbourne L.D.H."/>
            <person name="Baker S.E."/>
            <person name="Magnuson J."/>
            <person name="LaBoissiere S."/>
            <person name="Clutterbuck A.J."/>
            <person name="Martinez D."/>
            <person name="Wogulis M."/>
            <person name="de Leon A.L."/>
            <person name="Rey M.W."/>
            <person name="Tsang A."/>
        </authorList>
    </citation>
    <scope>NUCLEOTIDE SEQUENCE [LARGE SCALE GENOMIC DNA]</scope>
    <source>
        <strain evidence="2">ATCC 42464 / BCRC 31852 / DSM 1799</strain>
    </source>
</reference>
<dbReference type="SUPFAM" id="SSF51905">
    <property type="entry name" value="FAD/NAD(P)-binding domain"/>
    <property type="match status" value="2"/>
</dbReference>